<sequence length="140" mass="15396">MKLAYSCAFLLSVGLCVKPAVIELPRVRVLNELYDTPNRKFPVGTVITLTCQGEVGSDANKTIRWCTQKVNQISFIGLAQTSINSETSQSGCMFTRSSTITYNLTSQDTFTRFLCESGNTKTCETGTAKQYVNISIGKML</sequence>
<proteinExistence type="predicted"/>
<evidence type="ECO:0000313" key="1">
    <source>
        <dbReference type="EMBL" id="EKC37938.1"/>
    </source>
</evidence>
<dbReference type="HOGENOM" id="CLU_1837029_0_0_1"/>
<dbReference type="InterPro" id="IPR007110">
    <property type="entry name" value="Ig-like_dom"/>
</dbReference>
<dbReference type="PROSITE" id="PS50835">
    <property type="entry name" value="IG_LIKE"/>
    <property type="match status" value="1"/>
</dbReference>
<dbReference type="AlphaFoldDB" id="K1QWA0"/>
<accession>K1QWA0</accession>
<gene>
    <name evidence="1" type="ORF">CGI_10009713</name>
</gene>
<organism evidence="1">
    <name type="scientific">Magallana gigas</name>
    <name type="common">Pacific oyster</name>
    <name type="synonym">Crassostrea gigas</name>
    <dbReference type="NCBI Taxonomy" id="29159"/>
    <lineage>
        <taxon>Eukaryota</taxon>
        <taxon>Metazoa</taxon>
        <taxon>Spiralia</taxon>
        <taxon>Lophotrochozoa</taxon>
        <taxon>Mollusca</taxon>
        <taxon>Bivalvia</taxon>
        <taxon>Autobranchia</taxon>
        <taxon>Pteriomorphia</taxon>
        <taxon>Ostreida</taxon>
        <taxon>Ostreoidea</taxon>
        <taxon>Ostreidae</taxon>
        <taxon>Magallana</taxon>
    </lineage>
</organism>
<name>K1QWA0_MAGGI</name>
<reference evidence="1" key="1">
    <citation type="journal article" date="2012" name="Nature">
        <title>The oyster genome reveals stress adaptation and complexity of shell formation.</title>
        <authorList>
            <person name="Zhang G."/>
            <person name="Fang X."/>
            <person name="Guo X."/>
            <person name="Li L."/>
            <person name="Luo R."/>
            <person name="Xu F."/>
            <person name="Yang P."/>
            <person name="Zhang L."/>
            <person name="Wang X."/>
            <person name="Qi H."/>
            <person name="Xiong Z."/>
            <person name="Que H."/>
            <person name="Xie Y."/>
            <person name="Holland P.W."/>
            <person name="Paps J."/>
            <person name="Zhu Y."/>
            <person name="Wu F."/>
            <person name="Chen Y."/>
            <person name="Wang J."/>
            <person name="Peng C."/>
            <person name="Meng J."/>
            <person name="Yang L."/>
            <person name="Liu J."/>
            <person name="Wen B."/>
            <person name="Zhang N."/>
            <person name="Huang Z."/>
            <person name="Zhu Q."/>
            <person name="Feng Y."/>
            <person name="Mount A."/>
            <person name="Hedgecock D."/>
            <person name="Xu Z."/>
            <person name="Liu Y."/>
            <person name="Domazet-Loso T."/>
            <person name="Du Y."/>
            <person name="Sun X."/>
            <person name="Zhang S."/>
            <person name="Liu B."/>
            <person name="Cheng P."/>
            <person name="Jiang X."/>
            <person name="Li J."/>
            <person name="Fan D."/>
            <person name="Wang W."/>
            <person name="Fu W."/>
            <person name="Wang T."/>
            <person name="Wang B."/>
            <person name="Zhang J."/>
            <person name="Peng Z."/>
            <person name="Li Y."/>
            <person name="Li N."/>
            <person name="Wang J."/>
            <person name="Chen M."/>
            <person name="He Y."/>
            <person name="Tan F."/>
            <person name="Song X."/>
            <person name="Zheng Q."/>
            <person name="Huang R."/>
            <person name="Yang H."/>
            <person name="Du X."/>
            <person name="Chen L."/>
            <person name="Yang M."/>
            <person name="Gaffney P.M."/>
            <person name="Wang S."/>
            <person name="Luo L."/>
            <person name="She Z."/>
            <person name="Ming Y."/>
            <person name="Huang W."/>
            <person name="Zhang S."/>
            <person name="Huang B."/>
            <person name="Zhang Y."/>
            <person name="Qu T."/>
            <person name="Ni P."/>
            <person name="Miao G."/>
            <person name="Wang J."/>
            <person name="Wang Q."/>
            <person name="Steinberg C.E."/>
            <person name="Wang H."/>
            <person name="Li N."/>
            <person name="Qian L."/>
            <person name="Zhang G."/>
            <person name="Li Y."/>
            <person name="Yang H."/>
            <person name="Liu X."/>
            <person name="Wang J."/>
            <person name="Yin Y."/>
            <person name="Wang J."/>
        </authorList>
    </citation>
    <scope>NUCLEOTIDE SEQUENCE [LARGE SCALE GENOMIC DNA]</scope>
    <source>
        <strain evidence="1">05x7-T-G4-1.051#20</strain>
    </source>
</reference>
<protein>
    <submittedName>
        <fullName evidence="1">Uncharacterized protein</fullName>
    </submittedName>
</protein>
<dbReference type="EMBL" id="JH816449">
    <property type="protein sequence ID" value="EKC37938.1"/>
    <property type="molecule type" value="Genomic_DNA"/>
</dbReference>
<dbReference type="InParanoid" id="K1QWA0"/>